<comment type="caution">
    <text evidence="1">The sequence shown here is derived from an EMBL/GenBank/DDBJ whole genome shotgun (WGS) entry which is preliminary data.</text>
</comment>
<reference evidence="1" key="1">
    <citation type="journal article" date="2021" name="Nat. Commun.">
        <title>Genetic determinants of endophytism in the Arabidopsis root mycobiome.</title>
        <authorList>
            <person name="Mesny F."/>
            <person name="Miyauchi S."/>
            <person name="Thiergart T."/>
            <person name="Pickel B."/>
            <person name="Atanasova L."/>
            <person name="Karlsson M."/>
            <person name="Huettel B."/>
            <person name="Barry K.W."/>
            <person name="Haridas S."/>
            <person name="Chen C."/>
            <person name="Bauer D."/>
            <person name="Andreopoulos W."/>
            <person name="Pangilinan J."/>
            <person name="LaButti K."/>
            <person name="Riley R."/>
            <person name="Lipzen A."/>
            <person name="Clum A."/>
            <person name="Drula E."/>
            <person name="Henrissat B."/>
            <person name="Kohler A."/>
            <person name="Grigoriev I.V."/>
            <person name="Martin F.M."/>
            <person name="Hacquard S."/>
        </authorList>
    </citation>
    <scope>NUCLEOTIDE SEQUENCE</scope>
    <source>
        <strain evidence="1">MPI-SDFR-AT-0120</strain>
    </source>
</reference>
<proteinExistence type="predicted"/>
<dbReference type="AlphaFoldDB" id="A0A8K0R4T9"/>
<evidence type="ECO:0000313" key="2">
    <source>
        <dbReference type="Proteomes" id="UP000813461"/>
    </source>
</evidence>
<dbReference type="EMBL" id="JAGMVJ010000010">
    <property type="protein sequence ID" value="KAH7087076.1"/>
    <property type="molecule type" value="Genomic_DNA"/>
</dbReference>
<keyword evidence="2" id="KW-1185">Reference proteome</keyword>
<accession>A0A8K0R4T9</accession>
<sequence length="362" mass="39265">MTNEILPNTTPIEELTTIVPSTSCITPIDAPCIPQAGLASVPRVIQTPDQVVNLPNSQENHDSGGSQVASLVTNDLHTQLESLDSDKLYIPDCGKYVGNLLELPPPEQLQVEWREIILPQPAKNLISVIATLSPSLSRAGTTIESILCMSGDAVSKRPTVVLRSTVWIRCGSKTCRKAVQEALADLSLIQHLPIHVTLYAPRPAGSAVRLRGGSDLIPEDSTDEILLSDVRDFTEKTVMGSWTQIVGNERIQFQMEPITSNKNLTCGLHVSLRVSHGTPYLCTVGRLVQLDDMVPGLTTAHAIWDSALRKNDTASSSHPQTNGIYGPTHESMTMATEYVSYSTADLRTASYSYRLPVSAASK</sequence>
<name>A0A8K0R4T9_9PLEO</name>
<evidence type="ECO:0000313" key="1">
    <source>
        <dbReference type="EMBL" id="KAH7087076.1"/>
    </source>
</evidence>
<gene>
    <name evidence="1" type="ORF">FB567DRAFT_602649</name>
</gene>
<dbReference type="OrthoDB" id="4395072at2759"/>
<dbReference type="Proteomes" id="UP000813461">
    <property type="component" value="Unassembled WGS sequence"/>
</dbReference>
<protein>
    <submittedName>
        <fullName evidence="1">Uncharacterized protein</fullName>
    </submittedName>
</protein>
<organism evidence="1 2">
    <name type="scientific">Paraphoma chrysanthemicola</name>
    <dbReference type="NCBI Taxonomy" id="798071"/>
    <lineage>
        <taxon>Eukaryota</taxon>
        <taxon>Fungi</taxon>
        <taxon>Dikarya</taxon>
        <taxon>Ascomycota</taxon>
        <taxon>Pezizomycotina</taxon>
        <taxon>Dothideomycetes</taxon>
        <taxon>Pleosporomycetidae</taxon>
        <taxon>Pleosporales</taxon>
        <taxon>Pleosporineae</taxon>
        <taxon>Phaeosphaeriaceae</taxon>
        <taxon>Paraphoma</taxon>
    </lineage>
</organism>